<evidence type="ECO:0000313" key="2">
    <source>
        <dbReference type="Proteomes" id="UP000613030"/>
    </source>
</evidence>
<accession>A0ABS1KUF2</accession>
<dbReference type="GO" id="GO:0008168">
    <property type="term" value="F:methyltransferase activity"/>
    <property type="evidence" value="ECO:0007669"/>
    <property type="project" value="UniProtKB-KW"/>
</dbReference>
<gene>
    <name evidence="1" type="ORF">JI741_17600</name>
</gene>
<dbReference type="RefSeq" id="WP_236676129.1">
    <property type="nucleotide sequence ID" value="NZ_JAERRB010000005.1"/>
</dbReference>
<proteinExistence type="predicted"/>
<reference evidence="1 2" key="1">
    <citation type="submission" date="2021-01" db="EMBL/GenBank/DDBJ databases">
        <title>Chryseolinea sp. Jin1 Genome sequencing and assembly.</title>
        <authorList>
            <person name="Kim I."/>
        </authorList>
    </citation>
    <scope>NUCLEOTIDE SEQUENCE [LARGE SCALE GENOMIC DNA]</scope>
    <source>
        <strain evidence="1 2">Jin1</strain>
    </source>
</reference>
<dbReference type="Proteomes" id="UP000613030">
    <property type="component" value="Unassembled WGS sequence"/>
</dbReference>
<dbReference type="GO" id="GO:0032259">
    <property type="term" value="P:methylation"/>
    <property type="evidence" value="ECO:0007669"/>
    <property type="project" value="UniProtKB-KW"/>
</dbReference>
<protein>
    <submittedName>
        <fullName evidence="1">Class I SAM-dependent methyltransferase</fullName>
    </submittedName>
</protein>
<sequence>MTMNEYLELKEIDLDEHVHDVKRKLKDVYAFNILQTLLEGPYLPMSNSAMGPVDLTYLLNDIVVNGRQNILEFGAGMSTILMGRLIRKNKLTATVTTVEHDLKWVKVMETLIKNERLDDVLSVIYAPLKPCPLALQSNVWYDLNVLNLFAGPWDMVVIDGPPAWEETKGQARYPAMQFVMTKLAPNAIVFLDDADRPGEQSILHHWEDEFGISFKIRNGSLGYFVKGHSFNIDPF</sequence>
<dbReference type="InterPro" id="IPR029063">
    <property type="entry name" value="SAM-dependent_MTases_sf"/>
</dbReference>
<keyword evidence="1" id="KW-0489">Methyltransferase</keyword>
<name>A0ABS1KUF2_9BACT</name>
<dbReference type="EMBL" id="JAERRB010000005">
    <property type="protein sequence ID" value="MBL0743049.1"/>
    <property type="molecule type" value="Genomic_DNA"/>
</dbReference>
<keyword evidence="2" id="KW-1185">Reference proteome</keyword>
<keyword evidence="1" id="KW-0808">Transferase</keyword>
<comment type="caution">
    <text evidence="1">The sequence shown here is derived from an EMBL/GenBank/DDBJ whole genome shotgun (WGS) entry which is preliminary data.</text>
</comment>
<dbReference type="Pfam" id="PF13578">
    <property type="entry name" value="Methyltransf_24"/>
    <property type="match status" value="1"/>
</dbReference>
<evidence type="ECO:0000313" key="1">
    <source>
        <dbReference type="EMBL" id="MBL0743049.1"/>
    </source>
</evidence>
<dbReference type="Gene3D" id="3.40.50.150">
    <property type="entry name" value="Vaccinia Virus protein VP39"/>
    <property type="match status" value="1"/>
</dbReference>
<dbReference type="SUPFAM" id="SSF53335">
    <property type="entry name" value="S-adenosyl-L-methionine-dependent methyltransferases"/>
    <property type="match status" value="1"/>
</dbReference>
<organism evidence="1 2">
    <name type="scientific">Chryseolinea lacunae</name>
    <dbReference type="NCBI Taxonomy" id="2801331"/>
    <lineage>
        <taxon>Bacteria</taxon>
        <taxon>Pseudomonadati</taxon>
        <taxon>Bacteroidota</taxon>
        <taxon>Cytophagia</taxon>
        <taxon>Cytophagales</taxon>
        <taxon>Fulvivirgaceae</taxon>
        <taxon>Chryseolinea</taxon>
    </lineage>
</organism>